<name>A0A1H3AZD1_HALVA</name>
<dbReference type="Gene3D" id="6.10.140.400">
    <property type="match status" value="2"/>
</dbReference>
<dbReference type="STRING" id="28442.SAMN05443574_1348"/>
<organism evidence="1 2">
    <name type="scientific">Haloarcula vallismortis</name>
    <name type="common">Halobacterium vallismortis</name>
    <dbReference type="NCBI Taxonomy" id="28442"/>
    <lineage>
        <taxon>Archaea</taxon>
        <taxon>Methanobacteriati</taxon>
        <taxon>Methanobacteriota</taxon>
        <taxon>Stenosarchaea group</taxon>
        <taxon>Halobacteria</taxon>
        <taxon>Halobacteriales</taxon>
        <taxon>Haloarculaceae</taxon>
        <taxon>Haloarcula</taxon>
    </lineage>
</organism>
<dbReference type="RefSeq" id="WP_004517277.1">
    <property type="nucleotide sequence ID" value="NZ_FNOF01000034.1"/>
</dbReference>
<protein>
    <submittedName>
        <fullName evidence="1">Calcium binding</fullName>
    </submittedName>
</protein>
<dbReference type="Pfam" id="PF11535">
    <property type="entry name" value="Calci_bind_CcbP"/>
    <property type="match status" value="1"/>
</dbReference>
<dbReference type="AlphaFoldDB" id="A0A1H3AZD1"/>
<sequence>MTQETDEERNKRIRREILTDAYTADEMAISWCYHLEREMTFPFQARCIEERTVSPLREDEEVPVVGMTDEVVSSSEMFVLVEWMDREFGVPLSQLEVLDVDSDTREAVDDWHYWNGDGGRSG</sequence>
<evidence type="ECO:0000313" key="1">
    <source>
        <dbReference type="EMBL" id="SDX34751.1"/>
    </source>
</evidence>
<gene>
    <name evidence="1" type="ORF">SAMN05443574_1348</name>
</gene>
<dbReference type="EMBL" id="FNOF01000034">
    <property type="protein sequence ID" value="SDX34751.1"/>
    <property type="molecule type" value="Genomic_DNA"/>
</dbReference>
<reference evidence="1 2" key="1">
    <citation type="submission" date="2016-10" db="EMBL/GenBank/DDBJ databases">
        <authorList>
            <person name="de Groot N.N."/>
        </authorList>
    </citation>
    <scope>NUCLEOTIDE SEQUENCE [LARGE SCALE GENOMIC DNA]</scope>
    <source>
        <strain evidence="1 2">DSM 3756</strain>
    </source>
</reference>
<accession>A0A1H3AZD1</accession>
<dbReference type="Proteomes" id="UP000182573">
    <property type="component" value="Unassembled WGS sequence"/>
</dbReference>
<evidence type="ECO:0000313" key="2">
    <source>
        <dbReference type="Proteomes" id="UP000182573"/>
    </source>
</evidence>
<dbReference type="InterPro" id="IPR020994">
    <property type="entry name" value="Uncharacterised_Ca-bd_CcbP"/>
</dbReference>
<proteinExistence type="predicted"/>